<accession>X0SYN5</accession>
<dbReference type="AlphaFoldDB" id="X0SYN5"/>
<proteinExistence type="predicted"/>
<dbReference type="EMBL" id="BARS01016281">
    <property type="protein sequence ID" value="GAF86323.1"/>
    <property type="molecule type" value="Genomic_DNA"/>
</dbReference>
<evidence type="ECO:0000313" key="1">
    <source>
        <dbReference type="EMBL" id="GAF86323.1"/>
    </source>
</evidence>
<protein>
    <submittedName>
        <fullName evidence="1">Uncharacterized protein</fullName>
    </submittedName>
</protein>
<feature type="non-terminal residue" evidence="1">
    <location>
        <position position="1"/>
    </location>
</feature>
<sequence length="78" mass="8789">LGEWPVTTPWGGKYDYNYWGSDMSRYECTVPAGIYAGVQGDYDNNNTIPQAAEQELIDRGYDSDNCINGESQLVLVRF</sequence>
<reference evidence="1" key="1">
    <citation type="journal article" date="2014" name="Front. Microbiol.">
        <title>High frequency of phylogenetically diverse reductive dehalogenase-homologous genes in deep subseafloor sedimentary metagenomes.</title>
        <authorList>
            <person name="Kawai M."/>
            <person name="Futagami T."/>
            <person name="Toyoda A."/>
            <person name="Takaki Y."/>
            <person name="Nishi S."/>
            <person name="Hori S."/>
            <person name="Arai W."/>
            <person name="Tsubouchi T."/>
            <person name="Morono Y."/>
            <person name="Uchiyama I."/>
            <person name="Ito T."/>
            <person name="Fujiyama A."/>
            <person name="Inagaki F."/>
            <person name="Takami H."/>
        </authorList>
    </citation>
    <scope>NUCLEOTIDE SEQUENCE</scope>
    <source>
        <strain evidence="1">Expedition CK06-06</strain>
    </source>
</reference>
<organism evidence="1">
    <name type="scientific">marine sediment metagenome</name>
    <dbReference type="NCBI Taxonomy" id="412755"/>
    <lineage>
        <taxon>unclassified sequences</taxon>
        <taxon>metagenomes</taxon>
        <taxon>ecological metagenomes</taxon>
    </lineage>
</organism>
<name>X0SYN5_9ZZZZ</name>
<comment type="caution">
    <text evidence="1">The sequence shown here is derived from an EMBL/GenBank/DDBJ whole genome shotgun (WGS) entry which is preliminary data.</text>
</comment>
<gene>
    <name evidence="1" type="ORF">S01H1_26824</name>
</gene>